<evidence type="ECO:0000256" key="8">
    <source>
        <dbReference type="ARBA" id="ARBA00022475"/>
    </source>
</evidence>
<evidence type="ECO:0000256" key="13">
    <source>
        <dbReference type="ARBA" id="ARBA00022989"/>
    </source>
</evidence>
<keyword evidence="12 25" id="KW-0548">Nucleotidyltransferase</keyword>
<evidence type="ECO:0000256" key="3">
    <source>
        <dbReference type="ARBA" id="ARBA00005119"/>
    </source>
</evidence>
<keyword evidence="15 24" id="KW-0472">Membrane</keyword>
<evidence type="ECO:0000256" key="17">
    <source>
        <dbReference type="ARBA" id="ARBA00023264"/>
    </source>
</evidence>
<dbReference type="Pfam" id="PF01148">
    <property type="entry name" value="CTP_transf_1"/>
    <property type="match status" value="1"/>
</dbReference>
<dbReference type="GO" id="GO:0016024">
    <property type="term" value="P:CDP-diacylglycerol biosynthetic process"/>
    <property type="evidence" value="ECO:0007669"/>
    <property type="project" value="TreeGrafter"/>
</dbReference>
<keyword evidence="9" id="KW-0444">Lipid biosynthesis</keyword>
<evidence type="ECO:0000256" key="11">
    <source>
        <dbReference type="ARBA" id="ARBA00022692"/>
    </source>
</evidence>
<keyword evidence="11 24" id="KW-0812">Transmembrane</keyword>
<evidence type="ECO:0000256" key="10">
    <source>
        <dbReference type="ARBA" id="ARBA00022679"/>
    </source>
</evidence>
<evidence type="ECO:0000256" key="9">
    <source>
        <dbReference type="ARBA" id="ARBA00022516"/>
    </source>
</evidence>
<comment type="similarity">
    <text evidence="5">Belongs to the CDS family.</text>
</comment>
<evidence type="ECO:0000256" key="18">
    <source>
        <dbReference type="ARBA" id="ARBA00029893"/>
    </source>
</evidence>
<evidence type="ECO:0000256" key="23">
    <source>
        <dbReference type="ARBA" id="ARBA00033406"/>
    </source>
</evidence>
<evidence type="ECO:0000256" key="20">
    <source>
        <dbReference type="ARBA" id="ARBA00032253"/>
    </source>
</evidence>
<reference evidence="25 26" key="1">
    <citation type="journal article" date="2007" name="Int. J. Syst. Evol. Microbiol.">
        <title>Paenibacillus ginsengarvi sp. nov., isolated from soil from ginseng cultivation.</title>
        <authorList>
            <person name="Yoon M.H."/>
            <person name="Ten L.N."/>
            <person name="Im W.T."/>
        </authorList>
    </citation>
    <scope>NUCLEOTIDE SEQUENCE [LARGE SCALE GENOMIC DNA]</scope>
    <source>
        <strain evidence="25 26">KCTC 13059</strain>
    </source>
</reference>
<keyword evidence="26" id="KW-1185">Reference proteome</keyword>
<feature type="transmembrane region" description="Helical" evidence="24">
    <location>
        <begin position="174"/>
        <end position="193"/>
    </location>
</feature>
<keyword evidence="8" id="KW-1003">Cell membrane</keyword>
<evidence type="ECO:0000256" key="14">
    <source>
        <dbReference type="ARBA" id="ARBA00023098"/>
    </source>
</evidence>
<dbReference type="PANTHER" id="PTHR46382:SF1">
    <property type="entry name" value="PHOSPHATIDATE CYTIDYLYLTRANSFERASE"/>
    <property type="match status" value="1"/>
</dbReference>
<dbReference type="GO" id="GO:0004605">
    <property type="term" value="F:phosphatidate cytidylyltransferase activity"/>
    <property type="evidence" value="ECO:0007669"/>
    <property type="project" value="UniProtKB-EC"/>
</dbReference>
<comment type="caution">
    <text evidence="25">The sequence shown here is derived from an EMBL/GenBank/DDBJ whole genome shotgun (WGS) entry which is preliminary data.</text>
</comment>
<evidence type="ECO:0000256" key="7">
    <source>
        <dbReference type="ARBA" id="ARBA00019373"/>
    </source>
</evidence>
<dbReference type="EMBL" id="RBAH01000001">
    <property type="protein sequence ID" value="RKN86487.1"/>
    <property type="molecule type" value="Genomic_DNA"/>
</dbReference>
<evidence type="ECO:0000256" key="6">
    <source>
        <dbReference type="ARBA" id="ARBA00012487"/>
    </source>
</evidence>
<feature type="transmembrane region" description="Helical" evidence="24">
    <location>
        <begin position="108"/>
        <end position="126"/>
    </location>
</feature>
<evidence type="ECO:0000256" key="16">
    <source>
        <dbReference type="ARBA" id="ARBA00023209"/>
    </source>
</evidence>
<evidence type="ECO:0000256" key="15">
    <source>
        <dbReference type="ARBA" id="ARBA00023136"/>
    </source>
</evidence>
<dbReference type="Proteomes" id="UP000282311">
    <property type="component" value="Unassembled WGS sequence"/>
</dbReference>
<name>A0A3B0CTR5_9BACL</name>
<organism evidence="25 26">
    <name type="scientific">Paenibacillus ginsengarvi</name>
    <dbReference type="NCBI Taxonomy" id="400777"/>
    <lineage>
        <taxon>Bacteria</taxon>
        <taxon>Bacillati</taxon>
        <taxon>Bacillota</taxon>
        <taxon>Bacilli</taxon>
        <taxon>Bacillales</taxon>
        <taxon>Paenibacillaceae</taxon>
        <taxon>Paenibacillus</taxon>
    </lineage>
</organism>
<evidence type="ECO:0000256" key="5">
    <source>
        <dbReference type="ARBA" id="ARBA00010185"/>
    </source>
</evidence>
<proteinExistence type="inferred from homology"/>
<protein>
    <recommendedName>
        <fullName evidence="7">Phosphatidate cytidylyltransferase</fullName>
        <ecNumber evidence="6">2.7.7.41</ecNumber>
    </recommendedName>
    <alternativeName>
        <fullName evidence="20">CDP-DAG synthase</fullName>
    </alternativeName>
    <alternativeName>
        <fullName evidence="22">CDP-DG synthase</fullName>
    </alternativeName>
    <alternativeName>
        <fullName evidence="18">CDP-diacylglycerol synthase</fullName>
    </alternativeName>
    <alternativeName>
        <fullName evidence="21">CDP-diglyceride pyrophosphorylase</fullName>
    </alternativeName>
    <alternativeName>
        <fullName evidence="23">CDP-diglyceride synthase</fullName>
    </alternativeName>
    <alternativeName>
        <fullName evidence="19">CTP:phosphatidate cytidylyltransferase</fullName>
    </alternativeName>
</protein>
<feature type="transmembrane region" description="Helical" evidence="24">
    <location>
        <begin position="74"/>
        <end position="96"/>
    </location>
</feature>
<keyword evidence="13 24" id="KW-1133">Transmembrane helix</keyword>
<evidence type="ECO:0000256" key="12">
    <source>
        <dbReference type="ARBA" id="ARBA00022695"/>
    </source>
</evidence>
<gene>
    <name evidence="25" type="ORF">D7M11_00505</name>
</gene>
<comment type="subcellular location">
    <subcellularLocation>
        <location evidence="2">Cell membrane</location>
        <topology evidence="2">Multi-pass membrane protein</topology>
    </subcellularLocation>
</comment>
<evidence type="ECO:0000256" key="2">
    <source>
        <dbReference type="ARBA" id="ARBA00004651"/>
    </source>
</evidence>
<evidence type="ECO:0000256" key="24">
    <source>
        <dbReference type="SAM" id="Phobius"/>
    </source>
</evidence>
<keyword evidence="10 25" id="KW-0808">Transferase</keyword>
<evidence type="ECO:0000256" key="4">
    <source>
        <dbReference type="ARBA" id="ARBA00005189"/>
    </source>
</evidence>
<dbReference type="GO" id="GO:0005886">
    <property type="term" value="C:plasma membrane"/>
    <property type="evidence" value="ECO:0007669"/>
    <property type="project" value="UniProtKB-SubCell"/>
</dbReference>
<dbReference type="AlphaFoldDB" id="A0A3B0CTR5"/>
<feature type="transmembrane region" description="Helical" evidence="24">
    <location>
        <begin position="199"/>
        <end position="219"/>
    </location>
</feature>
<feature type="transmembrane region" description="Helical" evidence="24">
    <location>
        <begin position="132"/>
        <end position="153"/>
    </location>
</feature>
<evidence type="ECO:0000256" key="21">
    <source>
        <dbReference type="ARBA" id="ARBA00032396"/>
    </source>
</evidence>
<evidence type="ECO:0000313" key="26">
    <source>
        <dbReference type="Proteomes" id="UP000282311"/>
    </source>
</evidence>
<feature type="transmembrane region" description="Helical" evidence="24">
    <location>
        <begin position="6"/>
        <end position="38"/>
    </location>
</feature>
<comment type="pathway">
    <text evidence="4">Lipid metabolism.</text>
</comment>
<feature type="transmembrane region" description="Helical" evidence="24">
    <location>
        <begin position="50"/>
        <end position="68"/>
    </location>
</feature>
<dbReference type="PANTHER" id="PTHR46382">
    <property type="entry name" value="PHOSPHATIDATE CYTIDYLYLTRANSFERASE"/>
    <property type="match status" value="1"/>
</dbReference>
<evidence type="ECO:0000256" key="1">
    <source>
        <dbReference type="ARBA" id="ARBA00001698"/>
    </source>
</evidence>
<comment type="pathway">
    <text evidence="3">Phospholipid metabolism; CDP-diacylglycerol biosynthesis; CDP-diacylglycerol from sn-glycerol 3-phosphate: step 3/3.</text>
</comment>
<evidence type="ECO:0000313" key="25">
    <source>
        <dbReference type="EMBL" id="RKN86487.1"/>
    </source>
</evidence>
<dbReference type="RefSeq" id="WP_120745193.1">
    <property type="nucleotide sequence ID" value="NZ_RBAH01000001.1"/>
</dbReference>
<keyword evidence="16" id="KW-0594">Phospholipid biosynthesis</keyword>
<sequence length="264" mass="28733">MKQRLVTGLIAGAGFLAVLFVGKLYFAGLILVLAAVGYYEYSRMNGHPPFRLTGLLGFAGTLYIAFPWESYPDLRALAPESAIWLALFLLFALTVISKNKVTIDQIALVFLGVLYIGTGFHYMISTRLGDHGLYWTLLTFVCIWATDSGAYFCGRAFGKRPLWPTISPKKTVEGALGGVVISVVVALLFSIYAPDLLTWGRAIGLGLVIAVVGQLGDLIQSAYKRIRGIKDTGSILPGHGGVLDRCDSWLIVFPFVQLLSLLPQ</sequence>
<accession>A0A3B0CTR5</accession>
<comment type="catalytic activity">
    <reaction evidence="1">
        <text>a 1,2-diacyl-sn-glycero-3-phosphate + CTP + H(+) = a CDP-1,2-diacyl-sn-glycerol + diphosphate</text>
        <dbReference type="Rhea" id="RHEA:16229"/>
        <dbReference type="ChEBI" id="CHEBI:15378"/>
        <dbReference type="ChEBI" id="CHEBI:33019"/>
        <dbReference type="ChEBI" id="CHEBI:37563"/>
        <dbReference type="ChEBI" id="CHEBI:58332"/>
        <dbReference type="ChEBI" id="CHEBI:58608"/>
        <dbReference type="EC" id="2.7.7.41"/>
    </reaction>
</comment>
<dbReference type="EC" id="2.7.7.41" evidence="6"/>
<keyword evidence="14" id="KW-0443">Lipid metabolism</keyword>
<keyword evidence="17" id="KW-1208">Phospholipid metabolism</keyword>
<dbReference type="OrthoDB" id="9799199at2"/>
<evidence type="ECO:0000256" key="22">
    <source>
        <dbReference type="ARBA" id="ARBA00032743"/>
    </source>
</evidence>
<evidence type="ECO:0000256" key="19">
    <source>
        <dbReference type="ARBA" id="ARBA00031825"/>
    </source>
</evidence>